<evidence type="ECO:0000313" key="5">
    <source>
        <dbReference type="Proteomes" id="UP000557772"/>
    </source>
</evidence>
<reference evidence="4 5" key="1">
    <citation type="submission" date="2020-05" db="EMBL/GenBank/DDBJ databases">
        <title>Flexivirga sp. ID2601S isolated from air conditioner.</title>
        <authorList>
            <person name="Kim D.H."/>
        </authorList>
    </citation>
    <scope>NUCLEOTIDE SEQUENCE [LARGE SCALE GENOMIC DNA]</scope>
    <source>
        <strain evidence="4 5">ID2601S</strain>
    </source>
</reference>
<keyword evidence="1 2" id="KW-0238">DNA-binding</keyword>
<feature type="domain" description="HTH tetR-type" evidence="3">
    <location>
        <begin position="22"/>
        <end position="82"/>
    </location>
</feature>
<dbReference type="InterPro" id="IPR050109">
    <property type="entry name" value="HTH-type_TetR-like_transc_reg"/>
</dbReference>
<sequence>MSEVRRSLPVAQAAPRVRRDAAANADRVLAAAMALVEAGGVDTLTMDRVAAEAGVGKGTVFRAFGNRSGLLAALTDETERDFQRAFLTGPPPLGPGAPPLDRLLAYGEGRLDLQRVHGAIFRAMQGVSIERFGVPARKVSVTHVRMLLRQCGIDDALDVITEAVLGPLDSDTAYHLSVERGLGRERLIADWKTMVRRLVG</sequence>
<dbReference type="GO" id="GO:0000976">
    <property type="term" value="F:transcription cis-regulatory region binding"/>
    <property type="evidence" value="ECO:0007669"/>
    <property type="project" value="TreeGrafter"/>
</dbReference>
<proteinExistence type="predicted"/>
<dbReference type="PANTHER" id="PTHR30055:SF209">
    <property type="entry name" value="POSSIBLE TRANSCRIPTIONAL REGULATORY PROTEIN (PROBABLY TETR-FAMILY)"/>
    <property type="match status" value="1"/>
</dbReference>
<dbReference type="InterPro" id="IPR009057">
    <property type="entry name" value="Homeodomain-like_sf"/>
</dbReference>
<dbReference type="AlphaFoldDB" id="A0A849AGS8"/>
<evidence type="ECO:0000313" key="4">
    <source>
        <dbReference type="EMBL" id="NNG39067.1"/>
    </source>
</evidence>
<dbReference type="RefSeq" id="WP_171153500.1">
    <property type="nucleotide sequence ID" value="NZ_JABENB010000001.1"/>
</dbReference>
<dbReference type="PANTHER" id="PTHR30055">
    <property type="entry name" value="HTH-TYPE TRANSCRIPTIONAL REGULATOR RUTR"/>
    <property type="match status" value="1"/>
</dbReference>
<name>A0A849AGS8_9MICO</name>
<evidence type="ECO:0000256" key="1">
    <source>
        <dbReference type="ARBA" id="ARBA00023125"/>
    </source>
</evidence>
<keyword evidence="5" id="KW-1185">Reference proteome</keyword>
<dbReference type="Pfam" id="PF00440">
    <property type="entry name" value="TetR_N"/>
    <property type="match status" value="1"/>
</dbReference>
<dbReference type="GO" id="GO:0003700">
    <property type="term" value="F:DNA-binding transcription factor activity"/>
    <property type="evidence" value="ECO:0007669"/>
    <property type="project" value="TreeGrafter"/>
</dbReference>
<dbReference type="SUPFAM" id="SSF46689">
    <property type="entry name" value="Homeodomain-like"/>
    <property type="match status" value="1"/>
</dbReference>
<evidence type="ECO:0000256" key="2">
    <source>
        <dbReference type="PROSITE-ProRule" id="PRU00335"/>
    </source>
</evidence>
<dbReference type="Proteomes" id="UP000557772">
    <property type="component" value="Unassembled WGS sequence"/>
</dbReference>
<dbReference type="PROSITE" id="PS50977">
    <property type="entry name" value="HTH_TETR_2"/>
    <property type="match status" value="1"/>
</dbReference>
<gene>
    <name evidence="4" type="ORF">HJ588_07240</name>
</gene>
<evidence type="ECO:0000259" key="3">
    <source>
        <dbReference type="PROSITE" id="PS50977"/>
    </source>
</evidence>
<dbReference type="InterPro" id="IPR001647">
    <property type="entry name" value="HTH_TetR"/>
</dbReference>
<dbReference type="Gene3D" id="1.10.357.10">
    <property type="entry name" value="Tetracycline Repressor, domain 2"/>
    <property type="match status" value="1"/>
</dbReference>
<dbReference type="EMBL" id="JABENB010000001">
    <property type="protein sequence ID" value="NNG39067.1"/>
    <property type="molecule type" value="Genomic_DNA"/>
</dbReference>
<comment type="caution">
    <text evidence="4">The sequence shown here is derived from an EMBL/GenBank/DDBJ whole genome shotgun (WGS) entry which is preliminary data.</text>
</comment>
<feature type="DNA-binding region" description="H-T-H motif" evidence="2">
    <location>
        <begin position="45"/>
        <end position="64"/>
    </location>
</feature>
<accession>A0A849AGS8</accession>
<organism evidence="4 5">
    <name type="scientific">Flexivirga aerilata</name>
    <dbReference type="NCBI Taxonomy" id="1656889"/>
    <lineage>
        <taxon>Bacteria</taxon>
        <taxon>Bacillati</taxon>
        <taxon>Actinomycetota</taxon>
        <taxon>Actinomycetes</taxon>
        <taxon>Micrococcales</taxon>
        <taxon>Dermacoccaceae</taxon>
        <taxon>Flexivirga</taxon>
    </lineage>
</organism>
<protein>
    <submittedName>
        <fullName evidence="4">TetR/AcrR family transcriptional regulator</fullName>
    </submittedName>
</protein>
<dbReference type="PRINTS" id="PR00455">
    <property type="entry name" value="HTHTETR"/>
</dbReference>